<dbReference type="PANTHER" id="PTHR22792:SF132">
    <property type="entry name" value="LA-RELATED PROTEIN 1"/>
    <property type="match status" value="1"/>
</dbReference>
<evidence type="ECO:0000256" key="1">
    <source>
        <dbReference type="ARBA" id="ARBA00022884"/>
    </source>
</evidence>
<evidence type="ECO:0000313" key="6">
    <source>
        <dbReference type="Proteomes" id="UP000644660"/>
    </source>
</evidence>
<feature type="compositionally biased region" description="Polar residues" evidence="3">
    <location>
        <begin position="162"/>
        <end position="173"/>
    </location>
</feature>
<dbReference type="OrthoDB" id="340227at2759"/>
<dbReference type="InterPro" id="IPR006630">
    <property type="entry name" value="La_HTH"/>
</dbReference>
<evidence type="ECO:0000256" key="3">
    <source>
        <dbReference type="SAM" id="MobiDB-lite"/>
    </source>
</evidence>
<dbReference type="Proteomes" id="UP000644660">
    <property type="component" value="Unassembled WGS sequence"/>
</dbReference>
<dbReference type="InterPro" id="IPR045180">
    <property type="entry name" value="La_dom_prot"/>
</dbReference>
<dbReference type="CDD" id="cd07323">
    <property type="entry name" value="LAM"/>
    <property type="match status" value="1"/>
</dbReference>
<evidence type="ECO:0000256" key="2">
    <source>
        <dbReference type="PROSITE-ProRule" id="PRU00332"/>
    </source>
</evidence>
<dbReference type="GeneID" id="64856491"/>
<keyword evidence="6" id="KW-1185">Reference proteome</keyword>
<dbReference type="GO" id="GO:0045727">
    <property type="term" value="P:positive regulation of translation"/>
    <property type="evidence" value="ECO:0007669"/>
    <property type="project" value="TreeGrafter"/>
</dbReference>
<feature type="compositionally biased region" description="Low complexity" evidence="3">
    <location>
        <begin position="434"/>
        <end position="454"/>
    </location>
</feature>
<comment type="caution">
    <text evidence="5">The sequence shown here is derived from an EMBL/GenBank/DDBJ whole genome shotgun (WGS) entry which is preliminary data.</text>
</comment>
<dbReference type="InterPro" id="IPR036388">
    <property type="entry name" value="WH-like_DNA-bd_sf"/>
</dbReference>
<reference evidence="5 6" key="1">
    <citation type="submission" date="2020-05" db="EMBL/GenBank/DDBJ databases">
        <authorList>
            <person name="Casaregola S."/>
            <person name="Devillers H."/>
            <person name="Grondin C."/>
        </authorList>
    </citation>
    <scope>NUCLEOTIDE SEQUENCE [LARGE SCALE GENOMIC DNA]</scope>
    <source>
        <strain evidence="5 6">CLIB 1767</strain>
    </source>
</reference>
<dbReference type="Gene3D" id="1.10.10.10">
    <property type="entry name" value="Winged helix-like DNA-binding domain superfamily/Winged helix DNA-binding domain"/>
    <property type="match status" value="1"/>
</dbReference>
<dbReference type="AlphaFoldDB" id="A0A8H2VDJ7"/>
<sequence length="469" mass="51478">MSVSVENTELTNSTAAATSEAPAAPAVAAVPTPISGPVAPAPAKEEQTFSLAPAPLPANSPWKPVSNDIPVTNINLDDLESNRKKTRTPVSSTSTKWVPMKASITVSSVNRKNANGKKKSSHGNNNNTQKSNANGSASSNASRKKKSHHSHGHPHSGEKDSNNSSQPTSNDDSSVAPASEDKSSETTSDATQATQSNEQKKQQTHRHQSQRRRHYNNTNKNGQGNTNGQHNTFNRNNGQGNNRYNRHHQHNGQHDHYSHSHQQQQQMVQLQSNFYAAQPVMMAVNNIARQLEYYLSNDNLINDTYLRSKFSKDGYVPLTLLAQFYRVVNMSFGGDVNIILAAIREVVFNESATVDIARGNLLVGGQEDPKEGESEVVHPIEPSQLDNYFIRSHDWEKWISTEFGSEIEIEKVLTGNDMDEFMMKIIQVPTQSTVVPPVSTDSSTNEQPTETAEATTEEKADGNVEENSA</sequence>
<evidence type="ECO:0000259" key="4">
    <source>
        <dbReference type="PROSITE" id="PS50961"/>
    </source>
</evidence>
<dbReference type="Pfam" id="PF05383">
    <property type="entry name" value="La"/>
    <property type="match status" value="1"/>
</dbReference>
<dbReference type="InterPro" id="IPR036390">
    <property type="entry name" value="WH_DNA-bd_sf"/>
</dbReference>
<name>A0A8H2VDJ7_9SACH</name>
<dbReference type="GO" id="GO:0005829">
    <property type="term" value="C:cytosol"/>
    <property type="evidence" value="ECO:0007669"/>
    <property type="project" value="TreeGrafter"/>
</dbReference>
<organism evidence="5 6">
    <name type="scientific">Maudiozyma barnettii</name>
    <dbReference type="NCBI Taxonomy" id="61262"/>
    <lineage>
        <taxon>Eukaryota</taxon>
        <taxon>Fungi</taxon>
        <taxon>Dikarya</taxon>
        <taxon>Ascomycota</taxon>
        <taxon>Saccharomycotina</taxon>
        <taxon>Saccharomycetes</taxon>
        <taxon>Saccharomycetales</taxon>
        <taxon>Saccharomycetaceae</taxon>
        <taxon>Maudiozyma</taxon>
    </lineage>
</organism>
<dbReference type="SUPFAM" id="SSF46785">
    <property type="entry name" value="Winged helix' DNA-binding domain"/>
    <property type="match status" value="1"/>
</dbReference>
<feature type="compositionally biased region" description="Low complexity" evidence="3">
    <location>
        <begin position="122"/>
        <end position="141"/>
    </location>
</feature>
<accession>A0A8H2VDJ7</accession>
<protein>
    <submittedName>
        <fullName evidence="5">Similar to Saccharomyces cerevisiae YDR515W SLF1 RNA binding protein that associates with polysomes</fullName>
    </submittedName>
</protein>
<feature type="compositionally biased region" description="Polar residues" evidence="3">
    <location>
        <begin position="185"/>
        <end position="197"/>
    </location>
</feature>
<feature type="domain" description="HTH La-type RNA-binding" evidence="4">
    <location>
        <begin position="277"/>
        <end position="374"/>
    </location>
</feature>
<feature type="compositionally biased region" description="Basic residues" evidence="3">
    <location>
        <begin position="202"/>
        <end position="215"/>
    </location>
</feature>
<feature type="region of interest" description="Disordered" evidence="3">
    <location>
        <begin position="1"/>
        <end position="267"/>
    </location>
</feature>
<gene>
    <name evidence="5" type="ORF">KABA2_02S17050</name>
</gene>
<dbReference type="GO" id="GO:0003723">
    <property type="term" value="F:RNA binding"/>
    <property type="evidence" value="ECO:0007669"/>
    <property type="project" value="UniProtKB-UniRule"/>
</dbReference>
<keyword evidence="1 2" id="KW-0694">RNA-binding</keyword>
<dbReference type="PANTHER" id="PTHR22792">
    <property type="entry name" value="LUPUS LA PROTEIN-RELATED"/>
    <property type="match status" value="1"/>
</dbReference>
<dbReference type="GO" id="GO:0010494">
    <property type="term" value="C:cytoplasmic stress granule"/>
    <property type="evidence" value="ECO:0007669"/>
    <property type="project" value="TreeGrafter"/>
</dbReference>
<evidence type="ECO:0000313" key="5">
    <source>
        <dbReference type="EMBL" id="CAB4253334.1"/>
    </source>
</evidence>
<feature type="compositionally biased region" description="Basic residues" evidence="3">
    <location>
        <begin position="142"/>
        <end position="154"/>
    </location>
</feature>
<dbReference type="PROSITE" id="PS50961">
    <property type="entry name" value="HTH_LA"/>
    <property type="match status" value="1"/>
</dbReference>
<proteinExistence type="predicted"/>
<feature type="region of interest" description="Disordered" evidence="3">
    <location>
        <begin position="434"/>
        <end position="469"/>
    </location>
</feature>
<dbReference type="EMBL" id="CAEFZW010000002">
    <property type="protein sequence ID" value="CAB4253334.1"/>
    <property type="molecule type" value="Genomic_DNA"/>
</dbReference>
<dbReference type="RefSeq" id="XP_041405372.1">
    <property type="nucleotide sequence ID" value="XM_041549438.1"/>
</dbReference>
<feature type="compositionally biased region" description="Low complexity" evidence="3">
    <location>
        <begin position="216"/>
        <end position="243"/>
    </location>
</feature>
<feature type="compositionally biased region" description="Low complexity" evidence="3">
    <location>
        <begin position="7"/>
        <end position="33"/>
    </location>
</feature>
<dbReference type="SMART" id="SM00715">
    <property type="entry name" value="LA"/>
    <property type="match status" value="1"/>
</dbReference>